<keyword evidence="2" id="KW-1185">Reference proteome</keyword>
<evidence type="ECO:0000313" key="1">
    <source>
        <dbReference type="EMBL" id="VUZ38840.1"/>
    </source>
</evidence>
<dbReference type="Proteomes" id="UP000321570">
    <property type="component" value="Unassembled WGS sequence"/>
</dbReference>
<dbReference type="EMBL" id="CABIJS010000007">
    <property type="protein sequence ID" value="VUZ38840.1"/>
    <property type="molecule type" value="Genomic_DNA"/>
</dbReference>
<dbReference type="AlphaFoldDB" id="A0A564XV45"/>
<gene>
    <name evidence="1" type="ORF">WMSIL1_LOCUS192</name>
</gene>
<dbReference type="Gene3D" id="2.120.10.80">
    <property type="entry name" value="Kelch-type beta propeller"/>
    <property type="match status" value="1"/>
</dbReference>
<dbReference type="InterPro" id="IPR015915">
    <property type="entry name" value="Kelch-typ_b-propeller"/>
</dbReference>
<dbReference type="SUPFAM" id="SSF117281">
    <property type="entry name" value="Kelch motif"/>
    <property type="match status" value="1"/>
</dbReference>
<proteinExistence type="predicted"/>
<sequence length="255" mass="27880">MASSSMPSYSTEAKEQSIEYGSEVEIELQLPERECKNIFTFQDKLVFIGAWRNENNYGSRRVDLMDISLGQVSSLSDMINVISSSVGVGTEDEILSIAIVSVGLKRVKELLPPCRWSLLPPMIEDRSYCATVNIPDSGILFIGGIGTNGSPLCSTELLMRRSAEVGSGEGERAFVVGCCGNIQKMEMLDFAADGQWTTLKVSCLPLKIESVAIVGNELFVSVELHGDLRVSSLEAGPCSLLSIWWFYIFSLSLLS</sequence>
<evidence type="ECO:0000313" key="2">
    <source>
        <dbReference type="Proteomes" id="UP000321570"/>
    </source>
</evidence>
<protein>
    <submittedName>
        <fullName evidence="1">Uncharacterized protein</fullName>
    </submittedName>
</protein>
<accession>A0A564XV45</accession>
<name>A0A564XV45_HYMDI</name>
<reference evidence="1 2" key="1">
    <citation type="submission" date="2019-07" db="EMBL/GenBank/DDBJ databases">
        <authorList>
            <person name="Jastrzebski P J."/>
            <person name="Paukszto L."/>
            <person name="Jastrzebski P J."/>
        </authorList>
    </citation>
    <scope>NUCLEOTIDE SEQUENCE [LARGE SCALE GENOMIC DNA]</scope>
    <source>
        <strain evidence="1 2">WMS-il1</strain>
    </source>
</reference>
<organism evidence="1 2">
    <name type="scientific">Hymenolepis diminuta</name>
    <name type="common">Rat tapeworm</name>
    <dbReference type="NCBI Taxonomy" id="6216"/>
    <lineage>
        <taxon>Eukaryota</taxon>
        <taxon>Metazoa</taxon>
        <taxon>Spiralia</taxon>
        <taxon>Lophotrochozoa</taxon>
        <taxon>Platyhelminthes</taxon>
        <taxon>Cestoda</taxon>
        <taxon>Eucestoda</taxon>
        <taxon>Cyclophyllidea</taxon>
        <taxon>Hymenolepididae</taxon>
        <taxon>Hymenolepis</taxon>
    </lineage>
</organism>